<dbReference type="PANTHER" id="PTHR22912">
    <property type="entry name" value="DISULFIDE OXIDOREDUCTASE"/>
    <property type="match status" value="1"/>
</dbReference>
<dbReference type="KEGG" id="agi:FSB73_01625"/>
<feature type="binding site" evidence="14">
    <location>
        <begin position="178"/>
        <end position="185"/>
    </location>
    <ligand>
        <name>NAD(+)</name>
        <dbReference type="ChEBI" id="CHEBI:57540"/>
    </ligand>
</feature>
<evidence type="ECO:0000256" key="16">
    <source>
        <dbReference type="RuleBase" id="RU003692"/>
    </source>
</evidence>
<evidence type="ECO:0000256" key="4">
    <source>
        <dbReference type="ARBA" id="ARBA00016961"/>
    </source>
</evidence>
<dbReference type="EMBL" id="CP042434">
    <property type="protein sequence ID" value="QEC70591.1"/>
    <property type="molecule type" value="Genomic_DNA"/>
</dbReference>
<dbReference type="GO" id="GO:0004148">
    <property type="term" value="F:dihydrolipoyl dehydrogenase (NADH) activity"/>
    <property type="evidence" value="ECO:0007669"/>
    <property type="project" value="UniProtKB-EC"/>
</dbReference>
<keyword evidence="11 16" id="KW-0676">Redox-active center</keyword>
<evidence type="ECO:0000256" key="1">
    <source>
        <dbReference type="ARBA" id="ARBA00004496"/>
    </source>
</evidence>
<feature type="domain" description="FAD/NAD(P)-binding" evidence="18">
    <location>
        <begin position="3"/>
        <end position="324"/>
    </location>
</feature>
<evidence type="ECO:0000313" key="20">
    <source>
        <dbReference type="Proteomes" id="UP000321291"/>
    </source>
</evidence>
<evidence type="ECO:0000256" key="10">
    <source>
        <dbReference type="ARBA" id="ARBA00023157"/>
    </source>
</evidence>
<evidence type="ECO:0000256" key="11">
    <source>
        <dbReference type="ARBA" id="ARBA00023284"/>
    </source>
</evidence>
<comment type="similarity">
    <text evidence="2 16">Belongs to the class-I pyridine nucleotide-disulfide oxidoreductase family.</text>
</comment>
<dbReference type="OrthoDB" id="9800167at2"/>
<accession>A0A5B8VHQ9</accession>
<protein>
    <recommendedName>
        <fullName evidence="4 16">Dihydrolipoyl dehydrogenase</fullName>
        <ecNumber evidence="3 16">1.8.1.4</ecNumber>
    </recommendedName>
</protein>
<dbReference type="NCBIfam" id="TIGR01350">
    <property type="entry name" value="lipoamide_DH"/>
    <property type="match status" value="1"/>
</dbReference>
<evidence type="ECO:0000313" key="19">
    <source>
        <dbReference type="EMBL" id="QEC70591.1"/>
    </source>
</evidence>
<dbReference type="EC" id="1.8.1.4" evidence="3 16"/>
<evidence type="ECO:0000256" key="5">
    <source>
        <dbReference type="ARBA" id="ARBA00022490"/>
    </source>
</evidence>
<proteinExistence type="inferred from homology"/>
<feature type="binding site" evidence="14">
    <location>
        <position position="201"/>
    </location>
    <ligand>
        <name>NAD(+)</name>
        <dbReference type="ChEBI" id="CHEBI:57540"/>
    </ligand>
</feature>
<evidence type="ECO:0000256" key="12">
    <source>
        <dbReference type="ARBA" id="ARBA00049187"/>
    </source>
</evidence>
<evidence type="ECO:0000256" key="15">
    <source>
        <dbReference type="PIRSR" id="PIRSR000350-4"/>
    </source>
</evidence>
<dbReference type="Pfam" id="PF07992">
    <property type="entry name" value="Pyr_redox_2"/>
    <property type="match status" value="1"/>
</dbReference>
<evidence type="ECO:0000256" key="9">
    <source>
        <dbReference type="ARBA" id="ARBA00023027"/>
    </source>
</evidence>
<dbReference type="InterPro" id="IPR006258">
    <property type="entry name" value="Lipoamide_DH"/>
</dbReference>
<dbReference type="InterPro" id="IPR016156">
    <property type="entry name" value="FAD/NAD-linked_Rdtase_dimer_sf"/>
</dbReference>
<gene>
    <name evidence="19" type="primary">lpdA</name>
    <name evidence="19" type="ORF">FSB73_01625</name>
</gene>
<dbReference type="InterPro" id="IPR036188">
    <property type="entry name" value="FAD/NAD-bd_sf"/>
</dbReference>
<dbReference type="InterPro" id="IPR001100">
    <property type="entry name" value="Pyr_nuc-diS_OxRdtase"/>
</dbReference>
<dbReference type="SUPFAM" id="SSF55424">
    <property type="entry name" value="FAD/NAD-linked reductases, dimerisation (C-terminal) domain"/>
    <property type="match status" value="1"/>
</dbReference>
<keyword evidence="7 14" id="KW-0274">FAD</keyword>
<dbReference type="InterPro" id="IPR012999">
    <property type="entry name" value="Pyr_OxRdtase_I_AS"/>
</dbReference>
<evidence type="ECO:0000256" key="14">
    <source>
        <dbReference type="PIRSR" id="PIRSR000350-3"/>
    </source>
</evidence>
<keyword evidence="8 16" id="KW-0560">Oxidoreductase</keyword>
<keyword evidence="9 14" id="KW-0520">NAD</keyword>
<evidence type="ECO:0000256" key="6">
    <source>
        <dbReference type="ARBA" id="ARBA00022630"/>
    </source>
</evidence>
<dbReference type="GO" id="GO:0050660">
    <property type="term" value="F:flavin adenine dinucleotide binding"/>
    <property type="evidence" value="ECO:0007669"/>
    <property type="project" value="InterPro"/>
</dbReference>
<dbReference type="PANTHER" id="PTHR22912:SF217">
    <property type="entry name" value="DIHYDROLIPOYL DEHYDROGENASE"/>
    <property type="match status" value="1"/>
</dbReference>
<evidence type="ECO:0000256" key="8">
    <source>
        <dbReference type="ARBA" id="ARBA00023002"/>
    </source>
</evidence>
<comment type="miscellaneous">
    <text evidence="16">The active site is a redox-active disulfide bond.</text>
</comment>
<dbReference type="PIRSF" id="PIRSF000350">
    <property type="entry name" value="Mercury_reductase_MerA"/>
    <property type="match status" value="1"/>
</dbReference>
<dbReference type="FunFam" id="3.30.390.30:FF:000001">
    <property type="entry name" value="Dihydrolipoyl dehydrogenase"/>
    <property type="match status" value="1"/>
</dbReference>
<comment type="catalytic activity">
    <reaction evidence="12 16">
        <text>N(6)-[(R)-dihydrolipoyl]-L-lysyl-[protein] + NAD(+) = N(6)-[(R)-lipoyl]-L-lysyl-[protein] + NADH + H(+)</text>
        <dbReference type="Rhea" id="RHEA:15045"/>
        <dbReference type="Rhea" id="RHEA-COMP:10474"/>
        <dbReference type="Rhea" id="RHEA-COMP:10475"/>
        <dbReference type="ChEBI" id="CHEBI:15378"/>
        <dbReference type="ChEBI" id="CHEBI:57540"/>
        <dbReference type="ChEBI" id="CHEBI:57945"/>
        <dbReference type="ChEBI" id="CHEBI:83099"/>
        <dbReference type="ChEBI" id="CHEBI:83100"/>
        <dbReference type="EC" id="1.8.1.4"/>
    </reaction>
</comment>
<keyword evidence="5" id="KW-0963">Cytoplasm</keyword>
<dbReference type="Pfam" id="PF02852">
    <property type="entry name" value="Pyr_redox_dim"/>
    <property type="match status" value="1"/>
</dbReference>
<sequence length="469" mass="49946">MAYDLIVIGSGPGGYPAAIRASQLGLKVAIIEKELLGGICLNWGCIPTKALLKSAQVNNYLKHADAYGLKAENIEADFNAVIKRSRGVADKMSKGVQFLMKKYKIEVIMGTATLKSKSQIEVVAADGSKQTLDATNIIIATGGRSRVLPNIPQDGKKIIGYREALVLEQQPKSMVIVGSGAIGTEFAYFYNSIGTKVTIVEFADRVVPVEDADISKELEKQFKKQGIEIFTSASVESVDTSGAGTVSTVKKKDGSTFTIEADIVLSAAGVVANVENIGLETLGVKVEKGKIIVDKYQQTNVPGVYAIGDCTPHQALAHKAGKEGINAAEHIAYINKKLEHQPEGIDYGNVPGCTYCQPEISSVGMTEAQAKEAGYELKVGKFPFIASGKATAAGATEGFIKVIYDAKYGELLGAHMIGMNVTDMIAEAVVARKLETTAHEILNAIHPHPTMSEGFKEATAVAYGEQTDL</sequence>
<dbReference type="Gene3D" id="3.50.50.60">
    <property type="entry name" value="FAD/NAD(P)-binding domain"/>
    <property type="match status" value="2"/>
</dbReference>
<dbReference type="PRINTS" id="PR00411">
    <property type="entry name" value="PNDRDTASEI"/>
</dbReference>
<dbReference type="InterPro" id="IPR004099">
    <property type="entry name" value="Pyr_nucl-diS_OxRdtase_dimer"/>
</dbReference>
<dbReference type="PRINTS" id="PR00368">
    <property type="entry name" value="FADPNR"/>
</dbReference>
<evidence type="ECO:0000256" key="2">
    <source>
        <dbReference type="ARBA" id="ARBA00007532"/>
    </source>
</evidence>
<reference evidence="19 20" key="1">
    <citation type="journal article" date="2017" name="Int. J. Syst. Evol. Microbiol.">
        <title>Arachidicoccus ginsenosidivorans sp. nov., with ginsenoside-converting activity isolated from ginseng cultivating soil.</title>
        <authorList>
            <person name="Siddiqi M.Z."/>
            <person name="Aslam Z."/>
            <person name="Im W.T."/>
        </authorList>
    </citation>
    <scope>NUCLEOTIDE SEQUENCE [LARGE SCALE GENOMIC DNA]</scope>
    <source>
        <strain evidence="19 20">Gsoil 809</strain>
    </source>
</reference>
<dbReference type="GO" id="GO:0005737">
    <property type="term" value="C:cytoplasm"/>
    <property type="evidence" value="ECO:0007669"/>
    <property type="project" value="UniProtKB-SubCell"/>
</dbReference>
<feature type="disulfide bond" description="Redox-active" evidence="15">
    <location>
        <begin position="40"/>
        <end position="45"/>
    </location>
</feature>
<dbReference type="SUPFAM" id="SSF51905">
    <property type="entry name" value="FAD/NAD(P)-binding domain"/>
    <property type="match status" value="1"/>
</dbReference>
<feature type="binding site" evidence="14">
    <location>
        <position position="309"/>
    </location>
    <ligand>
        <name>FAD</name>
        <dbReference type="ChEBI" id="CHEBI:57692"/>
    </ligand>
</feature>
<dbReference type="InterPro" id="IPR023753">
    <property type="entry name" value="FAD/NAD-binding_dom"/>
</dbReference>
<keyword evidence="6 16" id="KW-0285">Flavoprotein</keyword>
<evidence type="ECO:0000256" key="3">
    <source>
        <dbReference type="ARBA" id="ARBA00012608"/>
    </source>
</evidence>
<evidence type="ECO:0000259" key="17">
    <source>
        <dbReference type="Pfam" id="PF02852"/>
    </source>
</evidence>
<feature type="binding site" evidence="14">
    <location>
        <position position="269"/>
    </location>
    <ligand>
        <name>NAD(+)</name>
        <dbReference type="ChEBI" id="CHEBI:57540"/>
    </ligand>
</feature>
<dbReference type="AlphaFoldDB" id="A0A5B8VHQ9"/>
<dbReference type="GO" id="GO:0006103">
    <property type="term" value="P:2-oxoglutarate metabolic process"/>
    <property type="evidence" value="ECO:0007669"/>
    <property type="project" value="TreeGrafter"/>
</dbReference>
<evidence type="ECO:0000256" key="7">
    <source>
        <dbReference type="ARBA" id="ARBA00022827"/>
    </source>
</evidence>
<keyword evidence="20" id="KW-1185">Reference proteome</keyword>
<keyword evidence="10" id="KW-1015">Disulfide bond</keyword>
<dbReference type="PROSITE" id="PS00076">
    <property type="entry name" value="PYRIDINE_REDOX_1"/>
    <property type="match status" value="1"/>
</dbReference>
<feature type="binding site" evidence="14">
    <location>
        <position position="49"/>
    </location>
    <ligand>
        <name>FAD</name>
        <dbReference type="ChEBI" id="CHEBI:57692"/>
    </ligand>
</feature>
<feature type="active site" description="Proton acceptor" evidence="13">
    <location>
        <position position="448"/>
    </location>
</feature>
<dbReference type="Gene3D" id="3.30.390.30">
    <property type="match status" value="1"/>
</dbReference>
<evidence type="ECO:0000256" key="13">
    <source>
        <dbReference type="PIRSR" id="PIRSR000350-2"/>
    </source>
</evidence>
<dbReference type="Proteomes" id="UP000321291">
    <property type="component" value="Chromosome"/>
</dbReference>
<evidence type="ECO:0000259" key="18">
    <source>
        <dbReference type="Pfam" id="PF07992"/>
    </source>
</evidence>
<dbReference type="RefSeq" id="WP_146779854.1">
    <property type="nucleotide sequence ID" value="NZ_CP042434.1"/>
</dbReference>
<dbReference type="InterPro" id="IPR050151">
    <property type="entry name" value="Class-I_Pyr_Nuc-Dis_Oxidored"/>
</dbReference>
<organism evidence="19 20">
    <name type="scientific">Arachidicoccus ginsenosidivorans</name>
    <dbReference type="NCBI Taxonomy" id="496057"/>
    <lineage>
        <taxon>Bacteria</taxon>
        <taxon>Pseudomonadati</taxon>
        <taxon>Bacteroidota</taxon>
        <taxon>Chitinophagia</taxon>
        <taxon>Chitinophagales</taxon>
        <taxon>Chitinophagaceae</taxon>
        <taxon>Arachidicoccus</taxon>
    </lineage>
</organism>
<name>A0A5B8VHQ9_9BACT</name>
<comment type="cofactor">
    <cofactor evidence="14 16">
        <name>FAD</name>
        <dbReference type="ChEBI" id="CHEBI:57692"/>
    </cofactor>
    <text evidence="14 16">Binds 1 FAD per subunit.</text>
</comment>
<feature type="domain" description="Pyridine nucleotide-disulphide oxidoreductase dimerisation" evidence="17">
    <location>
        <begin position="350"/>
        <end position="458"/>
    </location>
</feature>
<comment type="subcellular location">
    <subcellularLocation>
        <location evidence="1">Cytoplasm</location>
    </subcellularLocation>
</comment>
<keyword evidence="14" id="KW-0547">Nucleotide-binding</keyword>